<evidence type="ECO:0000256" key="2">
    <source>
        <dbReference type="ARBA" id="ARBA00022679"/>
    </source>
</evidence>
<dbReference type="Gene3D" id="3.30.200.20">
    <property type="entry name" value="Phosphorylase Kinase, domain 1"/>
    <property type="match status" value="1"/>
</dbReference>
<keyword evidence="4 8" id="KW-0418">Kinase</keyword>
<evidence type="ECO:0000313" key="9">
    <source>
        <dbReference type="Proteomes" id="UP000662747"/>
    </source>
</evidence>
<evidence type="ECO:0000259" key="7">
    <source>
        <dbReference type="PROSITE" id="PS50011"/>
    </source>
</evidence>
<dbReference type="Proteomes" id="UP000662747">
    <property type="component" value="Chromosome"/>
</dbReference>
<evidence type="ECO:0000256" key="5">
    <source>
        <dbReference type="ARBA" id="ARBA00022840"/>
    </source>
</evidence>
<feature type="domain" description="Protein kinase" evidence="7">
    <location>
        <begin position="23"/>
        <end position="336"/>
    </location>
</feature>
<proteinExistence type="predicted"/>
<keyword evidence="2" id="KW-0808">Transferase</keyword>
<gene>
    <name evidence="8" type="ORF">JY651_01550</name>
</gene>
<dbReference type="GO" id="GO:0016301">
    <property type="term" value="F:kinase activity"/>
    <property type="evidence" value="ECO:0007669"/>
    <property type="project" value="UniProtKB-KW"/>
</dbReference>
<dbReference type="Gene3D" id="1.10.510.10">
    <property type="entry name" value="Transferase(Phosphotransferase) domain 1"/>
    <property type="match status" value="1"/>
</dbReference>
<feature type="region of interest" description="Disordered" evidence="6">
    <location>
        <begin position="359"/>
        <end position="386"/>
    </location>
</feature>
<evidence type="ECO:0000256" key="1">
    <source>
        <dbReference type="ARBA" id="ARBA00012513"/>
    </source>
</evidence>
<dbReference type="SUPFAM" id="SSF56112">
    <property type="entry name" value="Protein kinase-like (PK-like)"/>
    <property type="match status" value="1"/>
</dbReference>
<evidence type="ECO:0000256" key="4">
    <source>
        <dbReference type="ARBA" id="ARBA00022777"/>
    </source>
</evidence>
<evidence type="ECO:0000256" key="3">
    <source>
        <dbReference type="ARBA" id="ARBA00022741"/>
    </source>
</evidence>
<organism evidence="8 9">
    <name type="scientific">Pyxidicoccus parkwayensis</name>
    <dbReference type="NCBI Taxonomy" id="2813578"/>
    <lineage>
        <taxon>Bacteria</taxon>
        <taxon>Pseudomonadati</taxon>
        <taxon>Myxococcota</taxon>
        <taxon>Myxococcia</taxon>
        <taxon>Myxococcales</taxon>
        <taxon>Cystobacterineae</taxon>
        <taxon>Myxococcaceae</taxon>
        <taxon>Pyxidicoccus</taxon>
    </lineage>
</organism>
<name>A0ABX7NXR9_9BACT</name>
<keyword evidence="3" id="KW-0547">Nucleotide-binding</keyword>
<dbReference type="InterPro" id="IPR050660">
    <property type="entry name" value="NEK_Ser/Thr_kinase"/>
</dbReference>
<dbReference type="PANTHER" id="PTHR43671">
    <property type="entry name" value="SERINE/THREONINE-PROTEIN KINASE NEK"/>
    <property type="match status" value="1"/>
</dbReference>
<evidence type="ECO:0000313" key="8">
    <source>
        <dbReference type="EMBL" id="QSQ23697.1"/>
    </source>
</evidence>
<dbReference type="Pfam" id="PF00069">
    <property type="entry name" value="Pkinase"/>
    <property type="match status" value="1"/>
</dbReference>
<keyword evidence="9" id="KW-1185">Reference proteome</keyword>
<dbReference type="InterPro" id="IPR000719">
    <property type="entry name" value="Prot_kinase_dom"/>
</dbReference>
<reference evidence="8 9" key="1">
    <citation type="submission" date="2021-02" db="EMBL/GenBank/DDBJ databases">
        <title>De Novo genome assembly of isolated myxobacteria.</title>
        <authorList>
            <person name="Stevens D.C."/>
        </authorList>
    </citation>
    <scope>NUCLEOTIDE SEQUENCE [LARGE SCALE GENOMIC DNA]</scope>
    <source>
        <strain evidence="9">SCPEA02</strain>
    </source>
</reference>
<dbReference type="PANTHER" id="PTHR43671:SF13">
    <property type="entry name" value="SERINE_THREONINE-PROTEIN KINASE NEK2"/>
    <property type="match status" value="1"/>
</dbReference>
<dbReference type="EC" id="2.7.11.1" evidence="1"/>
<dbReference type="RefSeq" id="WP_206725268.1">
    <property type="nucleotide sequence ID" value="NZ_CP071090.1"/>
</dbReference>
<dbReference type="InterPro" id="IPR011009">
    <property type="entry name" value="Kinase-like_dom_sf"/>
</dbReference>
<dbReference type="EMBL" id="CP071090">
    <property type="protein sequence ID" value="QSQ23697.1"/>
    <property type="molecule type" value="Genomic_DNA"/>
</dbReference>
<keyword evidence="5" id="KW-0067">ATP-binding</keyword>
<protein>
    <recommendedName>
        <fullName evidence="1">non-specific serine/threonine protein kinase</fullName>
        <ecNumber evidence="1">2.7.11.1</ecNumber>
    </recommendedName>
</protein>
<evidence type="ECO:0000256" key="6">
    <source>
        <dbReference type="SAM" id="MobiDB-lite"/>
    </source>
</evidence>
<dbReference type="PROSITE" id="PS50011">
    <property type="entry name" value="PROTEIN_KINASE_DOM"/>
    <property type="match status" value="1"/>
</dbReference>
<accession>A0ABX7NXR9</accession>
<sequence length="386" mass="42670">MVFSRPPAYPPGNILFRLDGVAYELARDLGPGSHGERIVLAIKRGRSRKDLGRVLIKMLALPTLTEAMKEARERLEEEVRLAMYLNHPHIARVHGLHASRKALHVILEAVSGRSLEGLLNLSHERERYFSEEFMLHVGAQVAGALAHAHGSRDAQGEPLHIVHRAVDPTRIRVKLSGKAKLTDFGLASAHLPGRRTARVPRVRGDAYYASPEALLGEPEDARSDVFVLGLVLLEFATGRHLLNPPDLLPHDLLRKVPEHERERIGDAIARAQDAWSQPDMGEIVLRAVTFTPEDIARATEGLTESVRALFSRLLRRNPSERYASAAEVEQRMRRLLHEREDYGPKEAAAELHQALVEAGEAVAEDAGPGTGRVPHPDSVTTEPAVP</sequence>